<keyword evidence="1" id="KW-0472">Membrane</keyword>
<evidence type="ECO:0000313" key="2">
    <source>
        <dbReference type="EMBL" id="GAG82316.1"/>
    </source>
</evidence>
<feature type="non-terminal residue" evidence="2">
    <location>
        <position position="1"/>
    </location>
</feature>
<feature type="transmembrane region" description="Helical" evidence="1">
    <location>
        <begin position="47"/>
        <end position="66"/>
    </location>
</feature>
<organism evidence="2">
    <name type="scientific">marine sediment metagenome</name>
    <dbReference type="NCBI Taxonomy" id="412755"/>
    <lineage>
        <taxon>unclassified sequences</taxon>
        <taxon>metagenomes</taxon>
        <taxon>ecological metagenomes</taxon>
    </lineage>
</organism>
<evidence type="ECO:0000256" key="1">
    <source>
        <dbReference type="SAM" id="Phobius"/>
    </source>
</evidence>
<protein>
    <recommendedName>
        <fullName evidence="3">DUF5673 domain-containing protein</fullName>
    </recommendedName>
</protein>
<accession>X1CDJ4</accession>
<feature type="transmembrane region" description="Helical" evidence="1">
    <location>
        <begin position="20"/>
        <end position="41"/>
    </location>
</feature>
<gene>
    <name evidence="2" type="ORF">S01H4_35898</name>
</gene>
<proteinExistence type="predicted"/>
<reference evidence="2" key="1">
    <citation type="journal article" date="2014" name="Front. Microbiol.">
        <title>High frequency of phylogenetically diverse reductive dehalogenase-homologous genes in deep subseafloor sedimentary metagenomes.</title>
        <authorList>
            <person name="Kawai M."/>
            <person name="Futagami T."/>
            <person name="Toyoda A."/>
            <person name="Takaki Y."/>
            <person name="Nishi S."/>
            <person name="Hori S."/>
            <person name="Arai W."/>
            <person name="Tsubouchi T."/>
            <person name="Morono Y."/>
            <person name="Uchiyama I."/>
            <person name="Ito T."/>
            <person name="Fujiyama A."/>
            <person name="Inagaki F."/>
            <person name="Takami H."/>
        </authorList>
    </citation>
    <scope>NUCLEOTIDE SEQUENCE</scope>
    <source>
        <strain evidence="2">Expedition CK06-06</strain>
    </source>
</reference>
<name>X1CDJ4_9ZZZZ</name>
<dbReference type="AlphaFoldDB" id="X1CDJ4"/>
<comment type="caution">
    <text evidence="2">The sequence shown here is derived from an EMBL/GenBank/DDBJ whole genome shotgun (WGS) entry which is preliminary data.</text>
</comment>
<dbReference type="EMBL" id="BART01019132">
    <property type="protein sequence ID" value="GAG82316.1"/>
    <property type="molecule type" value="Genomic_DNA"/>
</dbReference>
<keyword evidence="1" id="KW-0812">Transmembrane</keyword>
<evidence type="ECO:0008006" key="3">
    <source>
        <dbReference type="Google" id="ProtNLM"/>
    </source>
</evidence>
<sequence>GVNEKKEGMKKSYRHMQIGVWTVLILLLVGVLIVPIMLSLMADGQTVIALVTIVLYGLVLAMFYALTIEISADKLSFWFGFGLIRKSYSLEEIQSATEVKSPWYYLWGIKSIPDGWLYAIGPGTALEIVLKNGKKIRLGTDEPQELKQAIDEALVAYSRKGSVN</sequence>
<keyword evidence="1" id="KW-1133">Transmembrane helix</keyword>